<protein>
    <submittedName>
        <fullName evidence="1">Uncharacterized protein</fullName>
    </submittedName>
</protein>
<name>A0ABY7F8B7_MYAAR</name>
<evidence type="ECO:0000313" key="2">
    <source>
        <dbReference type="Proteomes" id="UP001164746"/>
    </source>
</evidence>
<gene>
    <name evidence="1" type="ORF">MAR_032461</name>
</gene>
<keyword evidence="2" id="KW-1185">Reference proteome</keyword>
<accession>A0ABY7F8B7</accession>
<organism evidence="1 2">
    <name type="scientific">Mya arenaria</name>
    <name type="common">Soft-shell clam</name>
    <dbReference type="NCBI Taxonomy" id="6604"/>
    <lineage>
        <taxon>Eukaryota</taxon>
        <taxon>Metazoa</taxon>
        <taxon>Spiralia</taxon>
        <taxon>Lophotrochozoa</taxon>
        <taxon>Mollusca</taxon>
        <taxon>Bivalvia</taxon>
        <taxon>Autobranchia</taxon>
        <taxon>Heteroconchia</taxon>
        <taxon>Euheterodonta</taxon>
        <taxon>Imparidentia</taxon>
        <taxon>Neoheterodontei</taxon>
        <taxon>Myida</taxon>
        <taxon>Myoidea</taxon>
        <taxon>Myidae</taxon>
        <taxon>Mya</taxon>
    </lineage>
</organism>
<evidence type="ECO:0000313" key="1">
    <source>
        <dbReference type="EMBL" id="WAR17867.1"/>
    </source>
</evidence>
<reference evidence="1" key="1">
    <citation type="submission" date="2022-11" db="EMBL/GenBank/DDBJ databases">
        <title>Centuries of genome instability and evolution in soft-shell clam transmissible cancer (bioRxiv).</title>
        <authorList>
            <person name="Hart S.F.M."/>
            <person name="Yonemitsu M.A."/>
            <person name="Giersch R.M."/>
            <person name="Beal B.F."/>
            <person name="Arriagada G."/>
            <person name="Davis B.W."/>
            <person name="Ostrander E.A."/>
            <person name="Goff S.P."/>
            <person name="Metzger M.J."/>
        </authorList>
    </citation>
    <scope>NUCLEOTIDE SEQUENCE</scope>
    <source>
        <strain evidence="1">MELC-2E11</strain>
        <tissue evidence="1">Siphon/mantle</tissue>
    </source>
</reference>
<sequence>MALQKDAGIKRKRWSSEENEAVKRAFGSKIENKKNLQWLKNGNMGMSWNTIGNGSMLTVKESDYFKKMLIGDEANSSGDGIDFLDDSEEENLHKPYVYTDSESFEPEDEPNLRKELKSGMDYLNLGVKNQLCANLSRYSEATRAGIQELSLSLNIDGLPLFKSTCNRLWPVLCSINIKPVVVFPIVLTFGKSKHRNLDFLTDLFNELTEIPQNGMAFEK</sequence>
<dbReference type="EMBL" id="CP111021">
    <property type="protein sequence ID" value="WAR17867.1"/>
    <property type="molecule type" value="Genomic_DNA"/>
</dbReference>
<proteinExistence type="predicted"/>
<dbReference type="Proteomes" id="UP001164746">
    <property type="component" value="Chromosome 10"/>
</dbReference>